<evidence type="ECO:0000256" key="2">
    <source>
        <dbReference type="SAM" id="SignalP"/>
    </source>
</evidence>
<reference evidence="4" key="2">
    <citation type="journal article" date="2023" name="IMA Fungus">
        <title>Comparative genomic study of the Penicillium genus elucidates a diverse pangenome and 15 lateral gene transfer events.</title>
        <authorList>
            <person name="Petersen C."/>
            <person name="Sorensen T."/>
            <person name="Nielsen M.R."/>
            <person name="Sondergaard T.E."/>
            <person name="Sorensen J.L."/>
            <person name="Fitzpatrick D.A."/>
            <person name="Frisvad J.C."/>
            <person name="Nielsen K.L."/>
        </authorList>
    </citation>
    <scope>NUCLEOTIDE SEQUENCE</scope>
    <source>
        <strain evidence="4">IBT 35675</strain>
    </source>
</reference>
<dbReference type="GO" id="GO:0016491">
    <property type="term" value="F:oxidoreductase activity"/>
    <property type="evidence" value="ECO:0007669"/>
    <property type="project" value="InterPro"/>
</dbReference>
<sequence length="327" mass="36627">MITRIFVFLFWLDHILGHPTLPLSVSYNTAIASSQLDQLAKFAVNVTKSAIGSSGNCTLENLHIRRDWRAFSNIEKKAYINSVLCLQKLPARTPSDLAAGAKTRYDDFVATHINQTLLIHRTGTFLGWHRWFIYEFESALRDECDYHGDYPYWDWGADADDMERSELFDGSDTSISGNGLWTPSELDIKVPRFNNYTSIVHLILNNDNVWDFQTELQGVPGSGALGVHGGGHYSMGGDPGRDADGSPGEPGFWHHHGMIDRVWWIWQSLDLEMRQYAISGTGTFMDQPASPNTTLDTVVDIGYANSGPVVMKDLMSTTAGKFCYVYV</sequence>
<dbReference type="Proteomes" id="UP001148299">
    <property type="component" value="Unassembled WGS sequence"/>
</dbReference>
<dbReference type="InterPro" id="IPR050316">
    <property type="entry name" value="Tyrosinase/Hemocyanin"/>
</dbReference>
<evidence type="ECO:0000259" key="3">
    <source>
        <dbReference type="Pfam" id="PF00264"/>
    </source>
</evidence>
<keyword evidence="5" id="KW-1185">Reference proteome</keyword>
<feature type="domain" description="Tyrosinase copper-binding" evidence="3">
    <location>
        <begin position="103"/>
        <end position="185"/>
    </location>
</feature>
<keyword evidence="1" id="KW-0479">Metal-binding</keyword>
<dbReference type="SUPFAM" id="SSF48056">
    <property type="entry name" value="Di-copper centre-containing domain"/>
    <property type="match status" value="1"/>
</dbReference>
<dbReference type="InterPro" id="IPR002227">
    <property type="entry name" value="Tyrosinase_Cu-bd"/>
</dbReference>
<name>A0A9W9QPK0_PENBR</name>
<dbReference type="PRINTS" id="PR00092">
    <property type="entry name" value="TYROSINASE"/>
</dbReference>
<proteinExistence type="predicted"/>
<evidence type="ECO:0000313" key="4">
    <source>
        <dbReference type="EMBL" id="KAJ5341927.1"/>
    </source>
</evidence>
<dbReference type="InterPro" id="IPR008922">
    <property type="entry name" value="Di-copper_centre_dom_sf"/>
</dbReference>
<protein>
    <recommendedName>
        <fullName evidence="3">Tyrosinase copper-binding domain-containing protein</fullName>
    </recommendedName>
</protein>
<dbReference type="AlphaFoldDB" id="A0A9W9QPK0"/>
<dbReference type="Gene3D" id="1.10.1280.10">
    <property type="entry name" value="Di-copper center containing domain from catechol oxidase"/>
    <property type="match status" value="2"/>
</dbReference>
<dbReference type="PANTHER" id="PTHR11474">
    <property type="entry name" value="TYROSINASE FAMILY MEMBER"/>
    <property type="match status" value="1"/>
</dbReference>
<reference evidence="4" key="1">
    <citation type="submission" date="2022-12" db="EMBL/GenBank/DDBJ databases">
        <authorList>
            <person name="Petersen C."/>
        </authorList>
    </citation>
    <scope>NUCLEOTIDE SEQUENCE</scope>
    <source>
        <strain evidence="4">IBT 35675</strain>
    </source>
</reference>
<accession>A0A9W9QPK0</accession>
<feature type="domain" description="Tyrosinase copper-binding" evidence="3">
    <location>
        <begin position="192"/>
        <end position="268"/>
    </location>
</feature>
<evidence type="ECO:0000313" key="5">
    <source>
        <dbReference type="Proteomes" id="UP001148299"/>
    </source>
</evidence>
<feature type="chain" id="PRO_5040898147" description="Tyrosinase copper-binding domain-containing protein" evidence="2">
    <location>
        <begin position="18"/>
        <end position="327"/>
    </location>
</feature>
<comment type="caution">
    <text evidence="4">The sequence shown here is derived from an EMBL/GenBank/DDBJ whole genome shotgun (WGS) entry which is preliminary data.</text>
</comment>
<evidence type="ECO:0000256" key="1">
    <source>
        <dbReference type="ARBA" id="ARBA00022723"/>
    </source>
</evidence>
<feature type="signal peptide" evidence="2">
    <location>
        <begin position="1"/>
        <end position="17"/>
    </location>
</feature>
<keyword evidence="2" id="KW-0732">Signal</keyword>
<dbReference type="Pfam" id="PF00264">
    <property type="entry name" value="Tyrosinase"/>
    <property type="match status" value="2"/>
</dbReference>
<dbReference type="EMBL" id="JAPZBR010000008">
    <property type="protein sequence ID" value="KAJ5341927.1"/>
    <property type="molecule type" value="Genomic_DNA"/>
</dbReference>
<organism evidence="4 5">
    <name type="scientific">Penicillium brevicompactum</name>
    <dbReference type="NCBI Taxonomy" id="5074"/>
    <lineage>
        <taxon>Eukaryota</taxon>
        <taxon>Fungi</taxon>
        <taxon>Dikarya</taxon>
        <taxon>Ascomycota</taxon>
        <taxon>Pezizomycotina</taxon>
        <taxon>Eurotiomycetes</taxon>
        <taxon>Eurotiomycetidae</taxon>
        <taxon>Eurotiales</taxon>
        <taxon>Aspergillaceae</taxon>
        <taxon>Penicillium</taxon>
    </lineage>
</organism>
<gene>
    <name evidence="4" type="ORF">N7541_011051</name>
</gene>
<dbReference type="GO" id="GO:0046872">
    <property type="term" value="F:metal ion binding"/>
    <property type="evidence" value="ECO:0007669"/>
    <property type="project" value="UniProtKB-KW"/>
</dbReference>
<dbReference type="PANTHER" id="PTHR11474:SF116">
    <property type="entry name" value="TYROSINASE"/>
    <property type="match status" value="1"/>
</dbReference>